<accession>A0ABT1QGE4</accession>
<proteinExistence type="predicted"/>
<evidence type="ECO:0000259" key="1">
    <source>
        <dbReference type="Pfam" id="PF16571"/>
    </source>
</evidence>
<evidence type="ECO:0000313" key="2">
    <source>
        <dbReference type="EMBL" id="MCQ4121351.1"/>
    </source>
</evidence>
<name>A0ABT1QGE4_9NOCA</name>
<dbReference type="Proteomes" id="UP001524501">
    <property type="component" value="Unassembled WGS sequence"/>
</dbReference>
<feature type="domain" description="Elongation factor G-binding protein C-terminal treble-clef zinc-finger" evidence="1">
    <location>
        <begin position="8"/>
        <end position="160"/>
    </location>
</feature>
<gene>
    <name evidence="2" type="ORF">NOF53_19640</name>
</gene>
<sequence>MEPISERDIRSSFVNCSKGDAKRLPLPQDLSDRPWADLDFLGWSDPSFPGRCYVVVPQDDRLVGVALRYETGGSRRAQMCTICMTTHTNGGVSLMAAHKAGESGRRGNSIGTYMCADLACSLYARRKKTPALGRHYREDLDPEERIERVRDNVNAFIARIVG</sequence>
<reference evidence="2 3" key="1">
    <citation type="submission" date="2022-07" db="EMBL/GenBank/DDBJ databases">
        <title>Degradation activity of malathion, p-nitrophenol and potential low-temperature adaptation strategy of Rhodococcus sp. FXJ9.536.</title>
        <authorList>
            <person name="Huang J."/>
            <person name="Huang Y."/>
        </authorList>
    </citation>
    <scope>NUCLEOTIDE SEQUENCE [LARGE SCALE GENOMIC DNA]</scope>
    <source>
        <strain evidence="2 3">FXJ9.536</strain>
    </source>
</reference>
<dbReference type="EMBL" id="JANFQF010000017">
    <property type="protein sequence ID" value="MCQ4121351.1"/>
    <property type="molecule type" value="Genomic_DNA"/>
</dbReference>
<organism evidence="2 3">
    <name type="scientific">Rhodococcus tibetensis</name>
    <dbReference type="NCBI Taxonomy" id="2965064"/>
    <lineage>
        <taxon>Bacteria</taxon>
        <taxon>Bacillati</taxon>
        <taxon>Actinomycetota</taxon>
        <taxon>Actinomycetes</taxon>
        <taxon>Mycobacteriales</taxon>
        <taxon>Nocardiaceae</taxon>
        <taxon>Rhodococcus</taxon>
    </lineage>
</organism>
<dbReference type="RefSeq" id="WP_255971798.1">
    <property type="nucleotide sequence ID" value="NZ_JANFQF010000017.1"/>
</dbReference>
<protein>
    <submittedName>
        <fullName evidence="2">FBP domain-containing protein</fullName>
    </submittedName>
</protein>
<keyword evidence="3" id="KW-1185">Reference proteome</keyword>
<dbReference type="InterPro" id="IPR032330">
    <property type="entry name" value="EF-G-binding_C"/>
</dbReference>
<evidence type="ECO:0000313" key="3">
    <source>
        <dbReference type="Proteomes" id="UP001524501"/>
    </source>
</evidence>
<comment type="caution">
    <text evidence="2">The sequence shown here is derived from an EMBL/GenBank/DDBJ whole genome shotgun (WGS) entry which is preliminary data.</text>
</comment>
<dbReference type="Pfam" id="PF16571">
    <property type="entry name" value="FBP_C"/>
    <property type="match status" value="1"/>
</dbReference>